<dbReference type="KEGG" id="msd:MYSTI_02221"/>
<feature type="region of interest" description="Disordered" evidence="1">
    <location>
        <begin position="415"/>
        <end position="437"/>
    </location>
</feature>
<feature type="compositionally biased region" description="Pro residues" evidence="1">
    <location>
        <begin position="163"/>
        <end position="184"/>
    </location>
</feature>
<dbReference type="STRING" id="1278073.MYSTI_02221"/>
<sequence>MAAVARPVVSEPTPGLVPPVAPELPRDAAPPRYDESEYVPEPPADIELPRHDGGHTTSPGAFEARAVHDGASFAGASMHSGATNGPGPGPAPSPGSAMPRSVETNPSVQAAPVAWSPPTPPPRLSGGMETPYSAENPLPSGPVLEGLPASAARPLSFLRKGPPSVPMAPVPSAPAPSAPPPPVGPSGSHAGATPLSRTTEPAPTVRVINVRKPEAPAAEPEPPPYDDEEGRFYPEEASPGGCASGECIPEPAAPAAEPEPEPPPPPPVAAAPMPRGRDNPNLPLIERWRAAVETVKGTSLRHGTALANGRLMSMKAGEIILGFLPTAGLHRMTVSAAAGKATIDKLLAEHFGRPVKLSFQDVSADDNRAAPSLAERDAHSRATHEKNTESKVRNHASIRTVLLVLGGEVEHIQIYEPERPSAASPTDTPVEAPDDSA</sequence>
<organism evidence="2 3">
    <name type="scientific">Myxococcus stipitatus (strain DSM 14675 / JCM 12634 / Mx s8)</name>
    <dbReference type="NCBI Taxonomy" id="1278073"/>
    <lineage>
        <taxon>Bacteria</taxon>
        <taxon>Pseudomonadati</taxon>
        <taxon>Myxococcota</taxon>
        <taxon>Myxococcia</taxon>
        <taxon>Myxococcales</taxon>
        <taxon>Cystobacterineae</taxon>
        <taxon>Myxococcaceae</taxon>
        <taxon>Myxococcus</taxon>
    </lineage>
</organism>
<feature type="region of interest" description="Disordered" evidence="1">
    <location>
        <begin position="368"/>
        <end position="393"/>
    </location>
</feature>
<dbReference type="AlphaFoldDB" id="L7U612"/>
<reference evidence="2 3" key="1">
    <citation type="journal article" date="2013" name="Genome Announc.">
        <title>Complete genome sequence of Myxococcus stipitatus strain DSM 14675, a fruiting myxobacterium.</title>
        <authorList>
            <person name="Huntley S."/>
            <person name="Kneip S."/>
            <person name="Treuner-Lange A."/>
            <person name="Sogaard-Andersen L."/>
        </authorList>
    </citation>
    <scope>NUCLEOTIDE SEQUENCE [LARGE SCALE GENOMIC DNA]</scope>
    <source>
        <strain evidence="3">DSM 14675 / JCM 12634 / Mx s8</strain>
    </source>
</reference>
<evidence type="ECO:0000313" key="3">
    <source>
        <dbReference type="Proteomes" id="UP000011131"/>
    </source>
</evidence>
<feature type="region of interest" description="Disordered" evidence="1">
    <location>
        <begin position="1"/>
        <end position="279"/>
    </location>
</feature>
<evidence type="ECO:0000256" key="1">
    <source>
        <dbReference type="SAM" id="MobiDB-lite"/>
    </source>
</evidence>
<gene>
    <name evidence="2" type="ordered locus">MYSTI_02221</name>
</gene>
<dbReference type="Proteomes" id="UP000011131">
    <property type="component" value="Chromosome"/>
</dbReference>
<accession>L7U612</accession>
<dbReference type="RefSeq" id="WP_015347809.1">
    <property type="nucleotide sequence ID" value="NC_020126.1"/>
</dbReference>
<evidence type="ECO:0000313" key="2">
    <source>
        <dbReference type="EMBL" id="AGC43548.1"/>
    </source>
</evidence>
<name>L7U612_MYXSD</name>
<dbReference type="EMBL" id="CP004025">
    <property type="protein sequence ID" value="AGC43548.1"/>
    <property type="molecule type" value="Genomic_DNA"/>
</dbReference>
<protein>
    <recommendedName>
        <fullName evidence="4">DNA polymerase III subunits gamma and tau</fullName>
    </recommendedName>
</protein>
<dbReference type="HOGENOM" id="CLU_626753_0_0_7"/>
<proteinExistence type="predicted"/>
<dbReference type="PATRIC" id="fig|1278073.3.peg.2263"/>
<keyword evidence="3" id="KW-1185">Reference proteome</keyword>
<feature type="compositionally biased region" description="Basic and acidic residues" evidence="1">
    <location>
        <begin position="374"/>
        <end position="392"/>
    </location>
</feature>
<evidence type="ECO:0008006" key="4">
    <source>
        <dbReference type="Google" id="ProtNLM"/>
    </source>
</evidence>